<evidence type="ECO:0000313" key="1">
    <source>
        <dbReference type="EMBL" id="CEM30040.1"/>
    </source>
</evidence>
<reference evidence="1" key="1">
    <citation type="submission" date="2014-11" db="EMBL/GenBank/DDBJ databases">
        <authorList>
            <person name="Otto D Thomas"/>
            <person name="Naeem Raeece"/>
        </authorList>
    </citation>
    <scope>NUCLEOTIDE SEQUENCE</scope>
</reference>
<protein>
    <submittedName>
        <fullName evidence="1">Uncharacterized protein</fullName>
    </submittedName>
</protein>
<dbReference type="VEuPathDB" id="CryptoDB:Cvel_22164"/>
<proteinExistence type="predicted"/>
<organism evidence="1">
    <name type="scientific">Chromera velia CCMP2878</name>
    <dbReference type="NCBI Taxonomy" id="1169474"/>
    <lineage>
        <taxon>Eukaryota</taxon>
        <taxon>Sar</taxon>
        <taxon>Alveolata</taxon>
        <taxon>Colpodellida</taxon>
        <taxon>Chromeraceae</taxon>
        <taxon>Chromera</taxon>
    </lineage>
</organism>
<sequence>MTWVGIVGLRGHCTSTLGVRRAGRRLSCDTHTGLRLRVGRSDGGHWEEARWLGKSSELLQGSVVTIEGHVSGECVPDLGTHFVIGDAIEEKEGGELPIPPP</sequence>
<dbReference type="AlphaFoldDB" id="A0A0G4GJK0"/>
<accession>A0A0G4GJK0</accession>
<dbReference type="EMBL" id="CDMZ01001272">
    <property type="protein sequence ID" value="CEM30040.1"/>
    <property type="molecule type" value="Genomic_DNA"/>
</dbReference>
<gene>
    <name evidence="1" type="ORF">Cvel_22164</name>
</gene>
<dbReference type="PhylomeDB" id="A0A0G4GJK0"/>
<name>A0A0G4GJK0_9ALVE</name>